<evidence type="ECO:0000313" key="2">
    <source>
        <dbReference type="EMBL" id="OTW30720.1"/>
    </source>
</evidence>
<dbReference type="EMBL" id="WMFL01000072">
    <property type="protein sequence ID" value="NJI02396.1"/>
    <property type="molecule type" value="Genomic_DNA"/>
</dbReference>
<accession>A0A242VED4</accession>
<dbReference type="PANTHER" id="PTHR33639">
    <property type="entry name" value="THIOL-DISULFIDE OXIDOREDUCTASE DCC"/>
    <property type="match status" value="1"/>
</dbReference>
<evidence type="ECO:0000313" key="4">
    <source>
        <dbReference type="Proteomes" id="UP000646308"/>
    </source>
</evidence>
<dbReference type="GO" id="GO:0015035">
    <property type="term" value="F:protein-disulfide reductase activity"/>
    <property type="evidence" value="ECO:0007669"/>
    <property type="project" value="InterPro"/>
</dbReference>
<name>A0A242VED4_9STAP</name>
<dbReference type="EMBL" id="NEFX01000015">
    <property type="protein sequence ID" value="OTW30720.1"/>
    <property type="molecule type" value="Genomic_DNA"/>
</dbReference>
<proteinExistence type="predicted"/>
<dbReference type="Proteomes" id="UP000195208">
    <property type="component" value="Unassembled WGS sequence"/>
</dbReference>
<dbReference type="PANTHER" id="PTHR33639:SF2">
    <property type="entry name" value="DUF393 DOMAIN-CONTAINING PROTEIN"/>
    <property type="match status" value="1"/>
</dbReference>
<comment type="caution">
    <text evidence="1">The sequence shown here is derived from an EMBL/GenBank/DDBJ whole genome shotgun (WGS) entry which is preliminary data.</text>
</comment>
<reference evidence="1" key="2">
    <citation type="submission" date="2019-11" db="EMBL/GenBank/DDBJ databases">
        <title>Whole genome comparisons of Staphylococcus agnetis isolates from cattle and chickens.</title>
        <authorList>
            <person name="Rhoads D."/>
            <person name="Shwani A."/>
            <person name="Adkins P."/>
            <person name="Calcutt M."/>
            <person name="Middleton J."/>
        </authorList>
    </citation>
    <scope>NUCLEOTIDE SEQUENCE</scope>
    <source>
        <strain evidence="1">1387</strain>
    </source>
</reference>
<dbReference type="KEGG" id="sagq:EP23_06490"/>
<evidence type="ECO:0000313" key="3">
    <source>
        <dbReference type="Proteomes" id="UP000195208"/>
    </source>
</evidence>
<protein>
    <submittedName>
        <fullName evidence="1">DUF393 domain-containing protein</fullName>
    </submittedName>
</protein>
<reference evidence="2 3" key="1">
    <citation type="submission" date="2017-04" db="EMBL/GenBank/DDBJ databases">
        <title>Staphylococcus agnetis, a potential pathogen in the broiler production.</title>
        <authorList>
            <person name="Poulsen L."/>
        </authorList>
    </citation>
    <scope>NUCLEOTIDE SEQUENCE [LARGE SCALE GENOMIC DNA]</scope>
    <source>
        <strain evidence="2 3">723_310714_2_2_spleen</strain>
    </source>
</reference>
<sequence>MPIVYYDDRCIYCYNYVIWLIRHGLPRNYQFVPLKSEAGEQLQQVHPEVLSYNSVILQEGSSLYFQSTAIIKLIYQLKQFKWLALSVWLIPKPIRNFGYHLFAENRNHMWRTTWAKVRESERSYFIGEQYVDVKGLAKHSN</sequence>
<organism evidence="1 4">
    <name type="scientific">Staphylococcus agnetis</name>
    <dbReference type="NCBI Taxonomy" id="985762"/>
    <lineage>
        <taxon>Bacteria</taxon>
        <taxon>Bacillati</taxon>
        <taxon>Bacillota</taxon>
        <taxon>Bacilli</taxon>
        <taxon>Bacillales</taxon>
        <taxon>Staphylococcaceae</taxon>
        <taxon>Staphylococcus</taxon>
    </lineage>
</organism>
<evidence type="ECO:0000313" key="1">
    <source>
        <dbReference type="EMBL" id="NJI02396.1"/>
    </source>
</evidence>
<dbReference type="Pfam" id="PF04134">
    <property type="entry name" value="DCC1-like"/>
    <property type="match status" value="1"/>
</dbReference>
<dbReference type="AlphaFoldDB" id="A0A242VED4"/>
<dbReference type="OrthoDB" id="9785438at2"/>
<dbReference type="InterPro" id="IPR007263">
    <property type="entry name" value="DCC1-like"/>
</dbReference>
<dbReference type="Proteomes" id="UP000646308">
    <property type="component" value="Unassembled WGS sequence"/>
</dbReference>
<gene>
    <name evidence="2" type="ORF">B9M88_08120</name>
    <name evidence="1" type="ORF">GLV84_06115</name>
</gene>
<dbReference type="RefSeq" id="WP_060551560.1">
    <property type="nucleotide sequence ID" value="NZ_CP009623.1"/>
</dbReference>
<dbReference type="InterPro" id="IPR052927">
    <property type="entry name" value="DCC_oxidoreductase"/>
</dbReference>
<keyword evidence="3" id="KW-1185">Reference proteome</keyword>
<dbReference type="GeneID" id="57692225"/>